<dbReference type="RefSeq" id="WP_007185508.1">
    <property type="nucleotide sequence ID" value="NZ_AKGD01000002.1"/>
</dbReference>
<feature type="domain" description="Peptidase M16 C-terminal" evidence="8">
    <location>
        <begin position="173"/>
        <end position="277"/>
    </location>
</feature>
<dbReference type="InterPro" id="IPR011765">
    <property type="entry name" value="Pept_M16_N"/>
</dbReference>
<feature type="compositionally biased region" description="Polar residues" evidence="6">
    <location>
        <begin position="406"/>
        <end position="418"/>
    </location>
</feature>
<accession>I8T5K9</accession>
<dbReference type="STRING" id="1172194.WQQ_25650"/>
<dbReference type="SUPFAM" id="SSF63411">
    <property type="entry name" value="LuxS/MPP-like metallohydrolase"/>
    <property type="match status" value="4"/>
</dbReference>
<keyword evidence="2" id="KW-0645">Protease</keyword>
<evidence type="ECO:0000256" key="4">
    <source>
        <dbReference type="ARBA" id="ARBA00022833"/>
    </source>
</evidence>
<proteinExistence type="inferred from homology"/>
<evidence type="ECO:0000256" key="5">
    <source>
        <dbReference type="ARBA" id="ARBA00023049"/>
    </source>
</evidence>
<dbReference type="InterPro" id="IPR007863">
    <property type="entry name" value="Peptidase_M16_C"/>
</dbReference>
<evidence type="ECO:0000313" key="9">
    <source>
        <dbReference type="EMBL" id="EIT68983.1"/>
    </source>
</evidence>
<feature type="domain" description="Peptidase M16 N-terminal" evidence="7">
    <location>
        <begin position="17"/>
        <end position="152"/>
    </location>
</feature>
<dbReference type="PANTHER" id="PTHR43690">
    <property type="entry name" value="NARDILYSIN"/>
    <property type="match status" value="1"/>
</dbReference>
<evidence type="ECO:0000313" key="10">
    <source>
        <dbReference type="Proteomes" id="UP000003704"/>
    </source>
</evidence>
<dbReference type="Proteomes" id="UP000003704">
    <property type="component" value="Unassembled WGS sequence"/>
</dbReference>
<evidence type="ECO:0000256" key="6">
    <source>
        <dbReference type="SAM" id="MobiDB-lite"/>
    </source>
</evidence>
<protein>
    <recommendedName>
        <fullName evidence="11">Insulinase family protein</fullName>
    </recommendedName>
</protein>
<comment type="caution">
    <text evidence="9">The sequence shown here is derived from an EMBL/GenBank/DDBJ whole genome shotgun (WGS) entry which is preliminary data.</text>
</comment>
<keyword evidence="4" id="KW-0862">Zinc</keyword>
<dbReference type="OrthoDB" id="9811314at2"/>
<keyword evidence="10" id="KW-1185">Reference proteome</keyword>
<evidence type="ECO:0000259" key="7">
    <source>
        <dbReference type="Pfam" id="PF00675"/>
    </source>
</evidence>
<gene>
    <name evidence="9" type="ORF">WQQ_25650</name>
</gene>
<dbReference type="AlphaFoldDB" id="I8T5K9"/>
<dbReference type="Pfam" id="PF05193">
    <property type="entry name" value="Peptidase_M16_C"/>
    <property type="match status" value="2"/>
</dbReference>
<keyword evidence="5" id="KW-0482">Metalloprotease</keyword>
<name>I8T5K9_9GAMM</name>
<dbReference type="InterPro" id="IPR050626">
    <property type="entry name" value="Peptidase_M16"/>
</dbReference>
<comment type="similarity">
    <text evidence="1">Belongs to the peptidase M16 family.</text>
</comment>
<evidence type="ECO:0000256" key="3">
    <source>
        <dbReference type="ARBA" id="ARBA00022801"/>
    </source>
</evidence>
<dbReference type="PANTHER" id="PTHR43690:SF17">
    <property type="entry name" value="PROTEIN YHJJ"/>
    <property type="match status" value="1"/>
</dbReference>
<dbReference type="EMBL" id="AKGD01000002">
    <property type="protein sequence ID" value="EIT68983.1"/>
    <property type="molecule type" value="Genomic_DNA"/>
</dbReference>
<reference evidence="9 10" key="1">
    <citation type="journal article" date="2012" name="J. Bacteriol.">
        <title>Genome Sequence of n-Alkane-Degrading Hydrocarboniphaga effusa Strain AP103T (ATCC BAA-332T).</title>
        <authorList>
            <person name="Chang H.K."/>
            <person name="Zylstra G.J."/>
            <person name="Chae J.C."/>
        </authorList>
    </citation>
    <scope>NUCLEOTIDE SEQUENCE [LARGE SCALE GENOMIC DNA]</scope>
    <source>
        <strain evidence="9 10">AP103</strain>
    </source>
</reference>
<dbReference type="Pfam" id="PF00675">
    <property type="entry name" value="Peptidase_M16"/>
    <property type="match status" value="1"/>
</dbReference>
<dbReference type="GO" id="GO:0006508">
    <property type="term" value="P:proteolysis"/>
    <property type="evidence" value="ECO:0007669"/>
    <property type="project" value="UniProtKB-KW"/>
</dbReference>
<evidence type="ECO:0008006" key="11">
    <source>
        <dbReference type="Google" id="ProtNLM"/>
    </source>
</evidence>
<sequence>MAAPAQLHAFSLDNGLRVLLNEDRRLPLVAVHVAYRVGSADEAPGQHGLAHLFEHLMYGGSENLPGTYLSHLFAAGAHDLNGRTTLDSTHYFETVHRDALDFALFAEADRMGRLVLCEETLEKQRQVVLNELRQYRERSRGRLVERIDAECYPAGHPYRHGVIGSEADLLALRLDQAHEFRQRHYHAANAVLALAGDLTRDEAMRRCERAFGGLPAGPPITRDPVEVSSKAARSWGFDDASPSPQKRLVWQLPAMPSPDREGMRLFQIALESRLRAESSAGTSLPRIGLAFHRLATRLEFEWNAPDPARIERSFDAFEALWNRLMKSGFSASEAEQSRRLRWRQRLLNLDARSGVAALMIEGELAQGDLASAFVSRERLAAIDPTAVMRRCFAADDVGAAPWSLRSSADSFPASSTENAGPVSPRRRPPPASADCRTLENGLQLTLQARSGAELVSGRLLLRAGSSAEPSEQMGVAELCAEASLQARVGGMSWRQRAEAMGCEIGVEVQGEVLRLSWSSALAQWRDALALVEQFRGVAIDAEAFAAARSRQLAAIELASASAEAATQRVLPALLFDSAQASVRIASGLRSTVSALGLDQAIAFKQKAWGLADARCVLVGDLEPGEAIEALERWKAGPETTRPGIEAAVPKAASPSVHLLDIPGARQTLLTVAWALPNPARETEPALRALDLLLAGSFSSRLNLRLREELGWTYGVRSRLGDIAAARRYEIQAWIPAERSLDARAEILRAVEAFSHQRVDADALASLQRGEALRTLGRSERIEDAASEIEGRLRLGLDPRLAPDLSRVTAEQLREIATTRLDPGRAISLFAGDATRLRGLPSAAGLAATSVHADAEALYSRQR</sequence>
<dbReference type="GO" id="GO:0008237">
    <property type="term" value="F:metallopeptidase activity"/>
    <property type="evidence" value="ECO:0007669"/>
    <property type="project" value="UniProtKB-KW"/>
</dbReference>
<dbReference type="Gene3D" id="3.30.830.10">
    <property type="entry name" value="Metalloenzyme, LuxS/M16 peptidase-like"/>
    <property type="match status" value="4"/>
</dbReference>
<dbReference type="InterPro" id="IPR011249">
    <property type="entry name" value="Metalloenz_LuxS/M16"/>
</dbReference>
<dbReference type="GO" id="GO:0046872">
    <property type="term" value="F:metal ion binding"/>
    <property type="evidence" value="ECO:0007669"/>
    <property type="project" value="InterPro"/>
</dbReference>
<keyword evidence="3" id="KW-0378">Hydrolase</keyword>
<evidence type="ECO:0000259" key="8">
    <source>
        <dbReference type="Pfam" id="PF05193"/>
    </source>
</evidence>
<feature type="region of interest" description="Disordered" evidence="6">
    <location>
        <begin position="406"/>
        <end position="434"/>
    </location>
</feature>
<evidence type="ECO:0000256" key="2">
    <source>
        <dbReference type="ARBA" id="ARBA00022670"/>
    </source>
</evidence>
<feature type="domain" description="Peptidase M16 C-terminal" evidence="8">
    <location>
        <begin position="597"/>
        <end position="766"/>
    </location>
</feature>
<evidence type="ECO:0000256" key="1">
    <source>
        <dbReference type="ARBA" id="ARBA00007261"/>
    </source>
</evidence>
<organism evidence="9 10">
    <name type="scientific">Hydrocarboniphaga effusa AP103</name>
    <dbReference type="NCBI Taxonomy" id="1172194"/>
    <lineage>
        <taxon>Bacteria</taxon>
        <taxon>Pseudomonadati</taxon>
        <taxon>Pseudomonadota</taxon>
        <taxon>Gammaproteobacteria</taxon>
        <taxon>Nevskiales</taxon>
        <taxon>Nevskiaceae</taxon>
        <taxon>Hydrocarboniphaga</taxon>
    </lineage>
</organism>